<dbReference type="Proteomes" id="UP001597041">
    <property type="component" value="Unassembled WGS sequence"/>
</dbReference>
<gene>
    <name evidence="2" type="ORF">ACFQ19_04480</name>
</gene>
<organism evidence="2 3">
    <name type="scientific">Oceanobacillus locisalsi</name>
    <dbReference type="NCBI Taxonomy" id="546107"/>
    <lineage>
        <taxon>Bacteria</taxon>
        <taxon>Bacillati</taxon>
        <taxon>Bacillota</taxon>
        <taxon>Bacilli</taxon>
        <taxon>Bacillales</taxon>
        <taxon>Bacillaceae</taxon>
        <taxon>Oceanobacillus</taxon>
    </lineage>
</organism>
<keyword evidence="1" id="KW-1133">Transmembrane helix</keyword>
<dbReference type="Gene3D" id="1.10.1760.20">
    <property type="match status" value="1"/>
</dbReference>
<keyword evidence="1" id="KW-0812">Transmembrane</keyword>
<keyword evidence="1" id="KW-0472">Membrane</keyword>
<evidence type="ECO:0000256" key="1">
    <source>
        <dbReference type="SAM" id="Phobius"/>
    </source>
</evidence>
<reference evidence="3" key="1">
    <citation type="journal article" date="2019" name="Int. J. Syst. Evol. Microbiol.">
        <title>The Global Catalogue of Microorganisms (GCM) 10K type strain sequencing project: providing services to taxonomists for standard genome sequencing and annotation.</title>
        <authorList>
            <consortium name="The Broad Institute Genomics Platform"/>
            <consortium name="The Broad Institute Genome Sequencing Center for Infectious Disease"/>
            <person name="Wu L."/>
            <person name="Ma J."/>
        </authorList>
    </citation>
    <scope>NUCLEOTIDE SEQUENCE [LARGE SCALE GENOMIC DNA]</scope>
    <source>
        <strain evidence="3">CCUG 56608</strain>
    </source>
</reference>
<keyword evidence="3" id="KW-1185">Reference proteome</keyword>
<dbReference type="EMBL" id="JBHTKK010000003">
    <property type="protein sequence ID" value="MFD1065276.1"/>
    <property type="molecule type" value="Genomic_DNA"/>
</dbReference>
<feature type="transmembrane region" description="Helical" evidence="1">
    <location>
        <begin position="127"/>
        <end position="150"/>
    </location>
</feature>
<sequence>MNTYKLTLLALLAALAVAGRYAFQFIPNVQPVTAIIILTGIFLGPLSSLLLGILTVFLSNMLLGMGIWTIWQIIAWCLIGLAAGAMGMIWKRVPFLFMVLFSVFSGYLYGFIISLTTYQVTGHFWPYYLAGLPFDTAHAIGNAVFTALLYPLLRVLFRKYAKNRFQMKDSQ</sequence>
<comment type="caution">
    <text evidence="2">The sequence shown here is derived from an EMBL/GenBank/DDBJ whole genome shotgun (WGS) entry which is preliminary data.</text>
</comment>
<dbReference type="RefSeq" id="WP_379590875.1">
    <property type="nucleotide sequence ID" value="NZ_JBHTKK010000003.1"/>
</dbReference>
<dbReference type="InterPro" id="IPR024529">
    <property type="entry name" value="ECF_trnsprt_substrate-spec"/>
</dbReference>
<proteinExistence type="predicted"/>
<feature type="transmembrane region" description="Helical" evidence="1">
    <location>
        <begin position="32"/>
        <end position="58"/>
    </location>
</feature>
<feature type="transmembrane region" description="Helical" evidence="1">
    <location>
        <begin position="95"/>
        <end position="115"/>
    </location>
</feature>
<evidence type="ECO:0000313" key="3">
    <source>
        <dbReference type="Proteomes" id="UP001597041"/>
    </source>
</evidence>
<name>A0ABW3NG24_9BACI</name>
<accession>A0ABW3NG24</accession>
<dbReference type="Pfam" id="PF12822">
    <property type="entry name" value="ECF_trnsprt"/>
    <property type="match status" value="1"/>
</dbReference>
<evidence type="ECO:0000313" key="2">
    <source>
        <dbReference type="EMBL" id="MFD1065276.1"/>
    </source>
</evidence>
<protein>
    <submittedName>
        <fullName evidence="2">ECF transporter S component</fullName>
    </submittedName>
</protein>
<feature type="transmembrane region" description="Helical" evidence="1">
    <location>
        <begin position="70"/>
        <end position="89"/>
    </location>
</feature>